<accession>A0A9W7YI94</accession>
<proteinExistence type="predicted"/>
<feature type="compositionally biased region" description="Basic and acidic residues" evidence="2">
    <location>
        <begin position="314"/>
        <end position="331"/>
    </location>
</feature>
<feature type="compositionally biased region" description="Basic and acidic residues" evidence="2">
    <location>
        <begin position="84"/>
        <end position="94"/>
    </location>
</feature>
<gene>
    <name evidence="3" type="ORF">LPJ61_000741</name>
</gene>
<organism evidence="3 4">
    <name type="scientific">Coemansia biformis</name>
    <dbReference type="NCBI Taxonomy" id="1286918"/>
    <lineage>
        <taxon>Eukaryota</taxon>
        <taxon>Fungi</taxon>
        <taxon>Fungi incertae sedis</taxon>
        <taxon>Zoopagomycota</taxon>
        <taxon>Kickxellomycotina</taxon>
        <taxon>Kickxellomycetes</taxon>
        <taxon>Kickxellales</taxon>
        <taxon>Kickxellaceae</taxon>
        <taxon>Coemansia</taxon>
    </lineage>
</organism>
<feature type="compositionally biased region" description="Polar residues" evidence="2">
    <location>
        <begin position="97"/>
        <end position="118"/>
    </location>
</feature>
<feature type="compositionally biased region" description="Polar residues" evidence="2">
    <location>
        <begin position="380"/>
        <end position="397"/>
    </location>
</feature>
<feature type="compositionally biased region" description="Low complexity" evidence="2">
    <location>
        <begin position="1815"/>
        <end position="1836"/>
    </location>
</feature>
<evidence type="ECO:0000313" key="4">
    <source>
        <dbReference type="Proteomes" id="UP001143981"/>
    </source>
</evidence>
<evidence type="ECO:0000313" key="3">
    <source>
        <dbReference type="EMBL" id="KAJ1735079.1"/>
    </source>
</evidence>
<feature type="region of interest" description="Disordered" evidence="2">
    <location>
        <begin position="607"/>
        <end position="643"/>
    </location>
</feature>
<feature type="coiled-coil region" evidence="1">
    <location>
        <begin position="1447"/>
        <end position="1488"/>
    </location>
</feature>
<dbReference type="EMBL" id="JANBOI010000042">
    <property type="protein sequence ID" value="KAJ1735079.1"/>
    <property type="molecule type" value="Genomic_DNA"/>
</dbReference>
<keyword evidence="1" id="KW-0175">Coiled coil</keyword>
<feature type="coiled-coil region" evidence="1">
    <location>
        <begin position="720"/>
        <end position="747"/>
    </location>
</feature>
<feature type="coiled-coil region" evidence="1">
    <location>
        <begin position="845"/>
        <end position="907"/>
    </location>
</feature>
<name>A0A9W7YI94_9FUNG</name>
<feature type="region of interest" description="Disordered" evidence="2">
    <location>
        <begin position="1"/>
        <end position="120"/>
    </location>
</feature>
<reference evidence="3" key="1">
    <citation type="submission" date="2022-07" db="EMBL/GenBank/DDBJ databases">
        <title>Phylogenomic reconstructions and comparative analyses of Kickxellomycotina fungi.</title>
        <authorList>
            <person name="Reynolds N.K."/>
            <person name="Stajich J.E."/>
            <person name="Barry K."/>
            <person name="Grigoriev I.V."/>
            <person name="Crous P."/>
            <person name="Smith M.E."/>
        </authorList>
    </citation>
    <scope>NUCLEOTIDE SEQUENCE</scope>
    <source>
        <strain evidence="3">BCRC 34381</strain>
    </source>
</reference>
<feature type="coiled-coil region" evidence="1">
    <location>
        <begin position="776"/>
        <end position="810"/>
    </location>
</feature>
<dbReference type="PANTHER" id="PTHR32258:SF28">
    <property type="entry name" value="PROTEIN NETWORKED 3A-RELATED"/>
    <property type="match status" value="1"/>
</dbReference>
<sequence>MADSDDFNYESVVSDPGEYSEMLTSTRHTEPDHDRHSEPDRDRHTEHAAPHTPPHSAAGRHSPRGAPSDSLPSLAASTPTTERFQLEYDQERGGSRFASSQSQGGLKSGVYTNNSTSDFSERLRGDVVVSEKWSAVGDQRDAVLGAHGGDESEPYTQQGAADDTTFDIPPFSESADTMMSRLLRVSSADGNHDPAAALWGRDVAREQAQRPASADGAGPDEHHNSSVPSSPTGAQDAAVHGSPVTPKMTRSQSDRSGSMAPGLRSALRRNRPAPLSPPGVQFDSEAIDSPRKVSFAGMQPLSSPEASVAGQGAEQERGNDGDTREGGDQAAKESIVSGARSPDVSSGGADDASTLPLDAAGDVQVDDVELDGHPRPADGRSSTEGIARQSINRTTGVGMTGGMFSRFSGWSRNHLVARSPNQGLNALRIDQEPGGDSAQDTVPPSSMSSSRSASTVSPVKTEPMRSQLLSNPTTPVSSRTGAAERTTPRASSRRTSQTPSRSVNPLARHLALKAMQSTPGWSPTARGLAGTASPLADSSSGSLAGSVDSAMLGLAELQQQFDGFAGQLQRDASAVQAEVHESEQAWATMQSELQALRAQLAAAEETQDLQQRQLADADREHAEWEQERERLEEDKEALQSSVDQWRQRIGDAETERQGAWEEGAQSRQQLLHTIVRLEEELVEARDAVREAAAIQGQEDSRHQDKYIAWGAERQELLQHLEDIMGAYDGLETENRQLRADLDDRQTTLEDIVARAEGVEAECELRLVAADDAANAAKAKAAELDSANALLREALEDLTERNHELKQSRDDSRFFTTAVGDNLSGESPPRHAAAGDAEDSTVERLRRQHRNELERVNNDYQVLVETMEDLKDSKQRHKAENAELTAMAEAARDEIRRLKAQLDERGGEHMPSDELVHRTARLETELADLQSSGEAAELRHENTYLQSAVTDLGQQLRRSHDECDALRQSAAAKEVQLDDAQCELAATLDKLAALQASNTRLSNGAALMQLKEAAALPAARSSGSPQPGQAAQRAAREPELLQESRQVQSSVAALETTIRQMKQRRERLEKEQRLLASGLRDSLLHNVTLRTELAEILMRRAGLARGLQRPESQAGDCDASMASGLLSHVPSTSQLLDGNSRFVRSLDRHLDEVANIVEDDTSGGASKRRMLTPIKEEPRPAAMREAATQCDNGAEMAVLRLSLASARQERDQFRASHEESAERESRLTAQMEELGEHHERARAERITTARVALRVGRQLAVLRRALERLAAQDTANAEPDDSEDALAIAEEGEMISAAFDRPLDAGDCELFGLSADADAADAHERLGRGELSCDLALDRIGQLVSQAHLDLRRIRRDVLRGRRQRARMLTRLGELERRKLPSYELSAMWGRSCVDELEDTDPPASLLLADESAVVAEVTAARRGEQGAPVLRDRASATAEITRLTTLLARRERRLRAVEADIAKVEELNRELVQRLDRAFAERVRAQQECSVAARRTSVRSAVRVTTPGGATDWDDLDSIVQELDRCARRNTAYFGGVEQLCGVLSQHAADRELLPVGTPAETGRVPRALLDEVAAVLGARGDLDERKSVHENFTAMAAAVRRRLDAVRPADAELVAARAELTKQDATIRSQNDTAAQLRQQCMTSDAKVHELRLERDGWQQQCMANEQALNYQLVKNDRLACALADASELPTSALSDQTREDALCQTYEAQIAIAGWAARTWSALVRAIAAPGAAANAQGEALCRAADELDAGVDRATRRVRELHAAYTKGVAAGRGGDLAEALSRLVQDLGRDFAGSWRDRVRLCIVALVTASSGPRTPPTTASTSPSSPSSAESGQPRISAMQKAKIRSFYDKREQVIRRETNERIEKMEEKMASERSEAREREASFARERQALVAEARYLRGRIHIEADRLKFVAYQKRCLLDVLGGQEGLFRRIDAMERERPSVSAKELIRQRWRRVLLAVRLKNRLLEMVAKAKETSDIKTQALQRMGPKGVRAAAPDPPAAAAAAQPDRAPFYGVRFQPHQHIGLRAAPVMPSRLRNRSSDVASSAGSSI</sequence>
<comment type="caution">
    <text evidence="3">The sequence shown here is derived from an EMBL/GenBank/DDBJ whole genome shotgun (WGS) entry which is preliminary data.</text>
</comment>
<feature type="compositionally biased region" description="Low complexity" evidence="2">
    <location>
        <begin position="442"/>
        <end position="459"/>
    </location>
</feature>
<dbReference type="Proteomes" id="UP001143981">
    <property type="component" value="Unassembled WGS sequence"/>
</dbReference>
<dbReference type="InterPro" id="IPR051861">
    <property type="entry name" value="NET_actin-binding_domain"/>
</dbReference>
<feature type="compositionally biased region" description="Basic and acidic residues" evidence="2">
    <location>
        <begin position="27"/>
        <end position="49"/>
    </location>
</feature>
<feature type="region of interest" description="Disordered" evidence="2">
    <location>
        <begin position="143"/>
        <end position="172"/>
    </location>
</feature>
<feature type="region of interest" description="Disordered" evidence="2">
    <location>
        <begin position="517"/>
        <end position="539"/>
    </location>
</feature>
<feature type="compositionally biased region" description="Low complexity" evidence="2">
    <location>
        <begin position="66"/>
        <end position="77"/>
    </location>
</feature>
<feature type="coiled-coil region" evidence="1">
    <location>
        <begin position="962"/>
        <end position="996"/>
    </location>
</feature>
<feature type="compositionally biased region" description="Low complexity" evidence="2">
    <location>
        <begin position="488"/>
        <end position="502"/>
    </location>
</feature>
<feature type="compositionally biased region" description="Basic and acidic residues" evidence="2">
    <location>
        <begin position="615"/>
        <end position="637"/>
    </location>
</feature>
<feature type="coiled-coil region" evidence="1">
    <location>
        <begin position="1861"/>
        <end position="1888"/>
    </location>
</feature>
<protein>
    <submittedName>
        <fullName evidence="3">Uncharacterized protein</fullName>
    </submittedName>
</protein>
<feature type="compositionally biased region" description="Polar residues" evidence="2">
    <location>
        <begin position="467"/>
        <end position="480"/>
    </location>
</feature>
<feature type="region of interest" description="Disordered" evidence="2">
    <location>
        <begin position="1815"/>
        <end position="1841"/>
    </location>
</feature>
<evidence type="ECO:0000256" key="1">
    <source>
        <dbReference type="SAM" id="Coils"/>
    </source>
</evidence>
<dbReference type="PANTHER" id="PTHR32258">
    <property type="entry name" value="PROTEIN NETWORKED 4A"/>
    <property type="match status" value="1"/>
</dbReference>
<keyword evidence="4" id="KW-1185">Reference proteome</keyword>
<feature type="region of interest" description="Disordered" evidence="2">
    <location>
        <begin position="426"/>
        <end position="504"/>
    </location>
</feature>
<evidence type="ECO:0000256" key="2">
    <source>
        <dbReference type="SAM" id="MobiDB-lite"/>
    </source>
</evidence>
<feature type="region of interest" description="Disordered" evidence="2">
    <location>
        <begin position="185"/>
        <end position="399"/>
    </location>
</feature>
<dbReference type="OrthoDB" id="5569734at2759"/>
<feature type="region of interest" description="Disordered" evidence="2">
    <location>
        <begin position="1016"/>
        <end position="1046"/>
    </location>
</feature>
<feature type="region of interest" description="Disordered" evidence="2">
    <location>
        <begin position="817"/>
        <end position="842"/>
    </location>
</feature>